<feature type="compositionally biased region" description="Polar residues" evidence="1">
    <location>
        <begin position="241"/>
        <end position="257"/>
    </location>
</feature>
<feature type="compositionally biased region" description="Basic and acidic residues" evidence="1">
    <location>
        <begin position="400"/>
        <end position="410"/>
    </location>
</feature>
<feature type="region of interest" description="Disordered" evidence="1">
    <location>
        <begin position="1"/>
        <end position="66"/>
    </location>
</feature>
<dbReference type="Gene3D" id="4.10.60.10">
    <property type="entry name" value="Zinc finger, CCHC-type"/>
    <property type="match status" value="1"/>
</dbReference>
<dbReference type="AlphaFoldDB" id="A0AAD5SCI0"/>
<keyword evidence="4" id="KW-1185">Reference proteome</keyword>
<evidence type="ECO:0000313" key="4">
    <source>
        <dbReference type="Proteomes" id="UP001212841"/>
    </source>
</evidence>
<comment type="caution">
    <text evidence="3">The sequence shown here is derived from an EMBL/GenBank/DDBJ whole genome shotgun (WGS) entry which is preliminary data.</text>
</comment>
<dbReference type="GO" id="GO:0008270">
    <property type="term" value="F:zinc ion binding"/>
    <property type="evidence" value="ECO:0007669"/>
    <property type="project" value="InterPro"/>
</dbReference>
<feature type="compositionally biased region" description="Basic and acidic residues" evidence="1">
    <location>
        <begin position="700"/>
        <end position="713"/>
    </location>
</feature>
<feature type="region of interest" description="Disordered" evidence="1">
    <location>
        <begin position="383"/>
        <end position="425"/>
    </location>
</feature>
<feature type="domain" description="CCHC-type" evidence="2">
    <location>
        <begin position="642"/>
        <end position="658"/>
    </location>
</feature>
<organism evidence="3 4">
    <name type="scientific">Rhizophlyctis rosea</name>
    <dbReference type="NCBI Taxonomy" id="64517"/>
    <lineage>
        <taxon>Eukaryota</taxon>
        <taxon>Fungi</taxon>
        <taxon>Fungi incertae sedis</taxon>
        <taxon>Chytridiomycota</taxon>
        <taxon>Chytridiomycota incertae sedis</taxon>
        <taxon>Chytridiomycetes</taxon>
        <taxon>Rhizophlyctidales</taxon>
        <taxon>Rhizophlyctidaceae</taxon>
        <taxon>Rhizophlyctis</taxon>
    </lineage>
</organism>
<evidence type="ECO:0000256" key="1">
    <source>
        <dbReference type="SAM" id="MobiDB-lite"/>
    </source>
</evidence>
<feature type="region of interest" description="Disordered" evidence="1">
    <location>
        <begin position="682"/>
        <end position="722"/>
    </location>
</feature>
<dbReference type="SMART" id="SM00343">
    <property type="entry name" value="ZnF_C2HC"/>
    <property type="match status" value="2"/>
</dbReference>
<dbReference type="InterPro" id="IPR001878">
    <property type="entry name" value="Znf_CCHC"/>
</dbReference>
<feature type="compositionally biased region" description="Basic residues" evidence="1">
    <location>
        <begin position="387"/>
        <end position="399"/>
    </location>
</feature>
<accession>A0AAD5SCI0</accession>
<dbReference type="Proteomes" id="UP001212841">
    <property type="component" value="Unassembled WGS sequence"/>
</dbReference>
<dbReference type="GO" id="GO:0003676">
    <property type="term" value="F:nucleic acid binding"/>
    <property type="evidence" value="ECO:0007669"/>
    <property type="project" value="InterPro"/>
</dbReference>
<name>A0AAD5SCI0_9FUNG</name>
<sequence>MPTNFMPFRPPRPPTSSTSDIFASQQEEQPHPPSPSVSSSEASYRTASEHDPSYNGSTLLVAPDPETHKPFKERRIQYGTNHLLPHTYRVLKSFPTALCPSFYFDSYCPSTSEHPCELTHLAGFDRKTFSRAVYVMVLIPTTPQKGIKWEDADYLLSEGNWVEERVEFETFLVQTYGNLSRTVQRVPVRDKRPFFCVRFLKEESAWSVLRRPVFYKGWSCVVKPWLDVYLRDGGYQAPSDKATSTKPKTTPILTSTRPPTKSIYHEITFPWPTGYENLRKEDDVPRSRGVSPAAEEEPWWGPKTAQMETVRKYERVATVGREGDAGVGVRVKNGAGVRGAMEDGGLEEWEARSAIGGYWDVGDDKWDVTSIGKETQTKVVDIEHTQKQKHGRRIRGGRRGLRERGHREGQRQQGPRHFKQESKSSTLQFKVPDLLDKRLTLEGLLLGLDGYERQKASRSGKSLKVWFRDSDSALNAFQQLSDEFNCWFANDNVEACEGEPPEEVKRDVAMGLEKETKPIMEPALEFKPRAVVVTPVPRVKVPGRKKAEERTWDAGPRKEMEEVEDDLTSFLKKLGIVGDGDEVDGGKADEGREEEGVGNMSFAGPQQVAAPREAANLEVVTEPCERCLETGHTKDECKNPSRCKRCKGIGHEAWKCLADDLSVWYAKSGHTSQHCVETVQRTNDGGMKPERMAGRRVGKVQKENEQDWERGSSEEEGSPVGGKALVVAGKEKKKVEVKGTFTEGFMAGFLRSLKIGGMGRGDVARDGDGGVKKEGLLVEIGMGRKDADWQDLIVLLLV</sequence>
<dbReference type="SUPFAM" id="SSF57756">
    <property type="entry name" value="Retrovirus zinc finger-like domains"/>
    <property type="match status" value="1"/>
</dbReference>
<feature type="compositionally biased region" description="Low complexity" evidence="1">
    <location>
        <begin position="15"/>
        <end position="27"/>
    </location>
</feature>
<proteinExistence type="predicted"/>
<feature type="domain" description="CCHC-type" evidence="2">
    <location>
        <begin position="623"/>
        <end position="639"/>
    </location>
</feature>
<protein>
    <recommendedName>
        <fullName evidence="2">CCHC-type domain-containing protein</fullName>
    </recommendedName>
</protein>
<gene>
    <name evidence="3" type="ORF">HK097_008869</name>
</gene>
<reference evidence="3" key="1">
    <citation type="submission" date="2020-05" db="EMBL/GenBank/DDBJ databases">
        <title>Phylogenomic resolution of chytrid fungi.</title>
        <authorList>
            <person name="Stajich J.E."/>
            <person name="Amses K."/>
            <person name="Simmons R."/>
            <person name="Seto K."/>
            <person name="Myers J."/>
            <person name="Bonds A."/>
            <person name="Quandt C.A."/>
            <person name="Barry K."/>
            <person name="Liu P."/>
            <person name="Grigoriev I."/>
            <person name="Longcore J.E."/>
            <person name="James T.Y."/>
        </authorList>
    </citation>
    <scope>NUCLEOTIDE SEQUENCE</scope>
    <source>
        <strain evidence="3">JEL0318</strain>
    </source>
</reference>
<feature type="region of interest" description="Disordered" evidence="1">
    <location>
        <begin position="237"/>
        <end position="257"/>
    </location>
</feature>
<evidence type="ECO:0000313" key="3">
    <source>
        <dbReference type="EMBL" id="KAJ3050144.1"/>
    </source>
</evidence>
<dbReference type="EMBL" id="JADGJD010000549">
    <property type="protein sequence ID" value="KAJ3050144.1"/>
    <property type="molecule type" value="Genomic_DNA"/>
</dbReference>
<evidence type="ECO:0000259" key="2">
    <source>
        <dbReference type="SMART" id="SM00343"/>
    </source>
</evidence>
<dbReference type="InterPro" id="IPR036875">
    <property type="entry name" value="Znf_CCHC_sf"/>
</dbReference>